<name>A0A4Y2B1K6_ARAVE</name>
<reference evidence="1 2" key="1">
    <citation type="journal article" date="2019" name="Sci. Rep.">
        <title>Orb-weaving spider Araneus ventricosus genome elucidates the spidroin gene catalogue.</title>
        <authorList>
            <person name="Kono N."/>
            <person name="Nakamura H."/>
            <person name="Ohtoshi R."/>
            <person name="Moran D.A.P."/>
            <person name="Shinohara A."/>
            <person name="Yoshida Y."/>
            <person name="Fujiwara M."/>
            <person name="Mori M."/>
            <person name="Tomita M."/>
            <person name="Arakawa K."/>
        </authorList>
    </citation>
    <scope>NUCLEOTIDE SEQUENCE [LARGE SCALE GENOMIC DNA]</scope>
</reference>
<evidence type="ECO:0000313" key="2">
    <source>
        <dbReference type="Proteomes" id="UP000499080"/>
    </source>
</evidence>
<sequence>MKDRPPQQIARLCGSCIIAPITSGSFNNPSFYRGTTCLRRWALRATLPLLSQQGRREPAYLYGSFSPVNSRCADLPFLDGYNIPVDIIVSPVASSYYTSKHKTCRIVQVYEKLEA</sequence>
<organism evidence="1 2">
    <name type="scientific">Araneus ventricosus</name>
    <name type="common">Orbweaver spider</name>
    <name type="synonym">Epeira ventricosa</name>
    <dbReference type="NCBI Taxonomy" id="182803"/>
    <lineage>
        <taxon>Eukaryota</taxon>
        <taxon>Metazoa</taxon>
        <taxon>Ecdysozoa</taxon>
        <taxon>Arthropoda</taxon>
        <taxon>Chelicerata</taxon>
        <taxon>Arachnida</taxon>
        <taxon>Araneae</taxon>
        <taxon>Araneomorphae</taxon>
        <taxon>Entelegynae</taxon>
        <taxon>Araneoidea</taxon>
        <taxon>Araneidae</taxon>
        <taxon>Araneus</taxon>
    </lineage>
</organism>
<keyword evidence="2" id="KW-1185">Reference proteome</keyword>
<gene>
    <name evidence="1" type="ORF">AVEN_131949_1</name>
</gene>
<accession>A0A4Y2B1K6</accession>
<dbReference type="AlphaFoldDB" id="A0A4Y2B1K6"/>
<dbReference type="Proteomes" id="UP000499080">
    <property type="component" value="Unassembled WGS sequence"/>
</dbReference>
<comment type="caution">
    <text evidence="1">The sequence shown here is derived from an EMBL/GenBank/DDBJ whole genome shotgun (WGS) entry which is preliminary data.</text>
</comment>
<dbReference type="EMBL" id="BGPR01000047">
    <property type="protein sequence ID" value="GBL86211.1"/>
    <property type="molecule type" value="Genomic_DNA"/>
</dbReference>
<evidence type="ECO:0000313" key="1">
    <source>
        <dbReference type="EMBL" id="GBL86211.1"/>
    </source>
</evidence>
<proteinExistence type="predicted"/>
<protein>
    <submittedName>
        <fullName evidence="1">Uncharacterized protein</fullName>
    </submittedName>
</protein>